<gene>
    <name evidence="1" type="ORF">MNV_1330005</name>
</gene>
<dbReference type="Proteomes" id="UP000218615">
    <property type="component" value="Unassembled WGS sequence"/>
</dbReference>
<dbReference type="RefSeq" id="WP_096204092.1">
    <property type="nucleotide sequence ID" value="NZ_FZMP01000039.1"/>
</dbReference>
<proteinExistence type="predicted"/>
<accession>A0A284VKG9</accession>
<organism evidence="1 2">
    <name type="scientific">Candidatus Methanoperedens nitratireducens</name>
    <dbReference type="NCBI Taxonomy" id="1392998"/>
    <lineage>
        <taxon>Archaea</taxon>
        <taxon>Methanobacteriati</taxon>
        <taxon>Methanobacteriota</taxon>
        <taxon>Stenosarchaea group</taxon>
        <taxon>Methanomicrobia</taxon>
        <taxon>Methanosarcinales</taxon>
        <taxon>ANME-2 cluster</taxon>
        <taxon>Candidatus Methanoperedentaceae</taxon>
        <taxon>Candidatus Methanoperedens</taxon>
    </lineage>
</organism>
<keyword evidence="2" id="KW-1185">Reference proteome</keyword>
<evidence type="ECO:0000313" key="1">
    <source>
        <dbReference type="EMBL" id="SNQ59771.1"/>
    </source>
</evidence>
<name>A0A284VKG9_9EURY</name>
<dbReference type="EMBL" id="FZMP01000039">
    <property type="protein sequence ID" value="SNQ59771.1"/>
    <property type="molecule type" value="Genomic_DNA"/>
</dbReference>
<dbReference type="AlphaFoldDB" id="A0A284VKG9"/>
<sequence length="197" mass="23031">MELKIYEDQTGLLFPHHKEKNEKAVTFFNKGVDLYIDKKDERIIIYCFVLAHKYLARDQGYYIVSVNSDITYSIFNEFKKNATKLLQDLELQPRHGDMDNAIFDNLDKFDLKEYSYSGTIYKDIDIISDIIYKEPDLYLDYRGSDIAGILTFCYQLLKTKNVKIAVSSEEIKLCNINILRNKKPGNLCLLPVPQSRF</sequence>
<protein>
    <submittedName>
        <fullName evidence="1">Uncharacterized protein</fullName>
    </submittedName>
</protein>
<evidence type="ECO:0000313" key="2">
    <source>
        <dbReference type="Proteomes" id="UP000218615"/>
    </source>
</evidence>
<reference evidence="2" key="1">
    <citation type="submission" date="2017-06" db="EMBL/GenBank/DDBJ databases">
        <authorList>
            <person name="Cremers G."/>
        </authorList>
    </citation>
    <scope>NUCLEOTIDE SEQUENCE [LARGE SCALE GENOMIC DNA]</scope>
</reference>